<evidence type="ECO:0000313" key="2">
    <source>
        <dbReference type="EMBL" id="MBL6079626.1"/>
    </source>
</evidence>
<dbReference type="Gene3D" id="3.40.30.10">
    <property type="entry name" value="Glutaredoxin"/>
    <property type="match status" value="1"/>
</dbReference>
<dbReference type="EMBL" id="JAETWB010000007">
    <property type="protein sequence ID" value="MBL6079626.1"/>
    <property type="molecule type" value="Genomic_DNA"/>
</dbReference>
<comment type="caution">
    <text evidence="2">The sequence shown here is derived from an EMBL/GenBank/DDBJ whole genome shotgun (WGS) entry which is preliminary data.</text>
</comment>
<evidence type="ECO:0000259" key="1">
    <source>
        <dbReference type="Pfam" id="PF00578"/>
    </source>
</evidence>
<dbReference type="SUPFAM" id="SSF52833">
    <property type="entry name" value="Thioredoxin-like"/>
    <property type="match status" value="1"/>
</dbReference>
<dbReference type="InterPro" id="IPR000866">
    <property type="entry name" value="AhpC/TSA"/>
</dbReference>
<reference evidence="2 3" key="1">
    <citation type="submission" date="2021-01" db="EMBL/GenBank/DDBJ databases">
        <title>Belnapia mucosa sp. nov. and Belnapia arida sp. nov., isolated from the Tabernas Desert (Almeria, Spain).</title>
        <authorList>
            <person name="Molina-Menor E."/>
            <person name="Vidal-Verdu A."/>
            <person name="Calonge A."/>
            <person name="Satari L."/>
            <person name="Pereto J."/>
            <person name="Porcar M."/>
        </authorList>
    </citation>
    <scope>NUCLEOTIDE SEQUENCE [LARGE SCALE GENOMIC DNA]</scope>
    <source>
        <strain evidence="2 3">T18</strain>
    </source>
</reference>
<organism evidence="2 3">
    <name type="scientific">Belnapia arida</name>
    <dbReference type="NCBI Taxonomy" id="2804533"/>
    <lineage>
        <taxon>Bacteria</taxon>
        <taxon>Pseudomonadati</taxon>
        <taxon>Pseudomonadota</taxon>
        <taxon>Alphaproteobacteria</taxon>
        <taxon>Acetobacterales</taxon>
        <taxon>Roseomonadaceae</taxon>
        <taxon>Belnapia</taxon>
    </lineage>
</organism>
<dbReference type="Proteomes" id="UP000660885">
    <property type="component" value="Unassembled WGS sequence"/>
</dbReference>
<proteinExistence type="predicted"/>
<dbReference type="PANTHER" id="PTHR42852:SF13">
    <property type="entry name" value="PROTEIN DIPZ"/>
    <property type="match status" value="1"/>
</dbReference>
<keyword evidence="3" id="KW-1185">Reference proteome</keyword>
<name>A0ABS1U4L3_9PROT</name>
<dbReference type="RefSeq" id="WP_202832866.1">
    <property type="nucleotide sequence ID" value="NZ_JAETWB010000007.1"/>
</dbReference>
<gene>
    <name evidence="2" type="ORF">JMJ56_16530</name>
</gene>
<sequence length="189" mass="20397">MSEYNRSRLRPAPPWTTTGLWLNTFEGQPLELAALRGRVVVALAFQMLCPGCVQYALPQLSRIRRAFHPSRVAVLGLHTVFEHHAANRPETLAAFSHEYRLDFPIGIDAPDPHGGPMPVTMAAYAMQGTPTLLIIDAVGHLRRQAFGHVEDIVLGADIALLAAEAGGTVLSDPATGGAASMREEACRLP</sequence>
<feature type="domain" description="Alkyl hydroperoxide reductase subunit C/ Thiol specific antioxidant" evidence="1">
    <location>
        <begin position="22"/>
        <end position="142"/>
    </location>
</feature>
<dbReference type="CDD" id="cd02966">
    <property type="entry name" value="TlpA_like_family"/>
    <property type="match status" value="1"/>
</dbReference>
<protein>
    <submittedName>
        <fullName evidence="2">TlpA family protein disulfide reductase</fullName>
    </submittedName>
</protein>
<dbReference type="PANTHER" id="PTHR42852">
    <property type="entry name" value="THIOL:DISULFIDE INTERCHANGE PROTEIN DSBE"/>
    <property type="match status" value="1"/>
</dbReference>
<evidence type="ECO:0000313" key="3">
    <source>
        <dbReference type="Proteomes" id="UP000660885"/>
    </source>
</evidence>
<dbReference type="InterPro" id="IPR036249">
    <property type="entry name" value="Thioredoxin-like_sf"/>
</dbReference>
<dbReference type="InterPro" id="IPR050553">
    <property type="entry name" value="Thioredoxin_ResA/DsbE_sf"/>
</dbReference>
<dbReference type="Pfam" id="PF00578">
    <property type="entry name" value="AhpC-TSA"/>
    <property type="match status" value="1"/>
</dbReference>
<accession>A0ABS1U4L3</accession>